<feature type="region of interest" description="Disordered" evidence="2">
    <location>
        <begin position="20"/>
        <end position="45"/>
    </location>
</feature>
<evidence type="ECO:0000259" key="3">
    <source>
        <dbReference type="PROSITE" id="PS51462"/>
    </source>
</evidence>
<proteinExistence type="predicted"/>
<organism evidence="4 5">
    <name type="scientific">Dentipellis fragilis</name>
    <dbReference type="NCBI Taxonomy" id="205917"/>
    <lineage>
        <taxon>Eukaryota</taxon>
        <taxon>Fungi</taxon>
        <taxon>Dikarya</taxon>
        <taxon>Basidiomycota</taxon>
        <taxon>Agaricomycotina</taxon>
        <taxon>Agaricomycetes</taxon>
        <taxon>Russulales</taxon>
        <taxon>Hericiaceae</taxon>
        <taxon>Dentipellis</taxon>
    </lineage>
</organism>
<dbReference type="InterPro" id="IPR000086">
    <property type="entry name" value="NUDIX_hydrolase_dom"/>
</dbReference>
<reference evidence="4 5" key="1">
    <citation type="submission" date="2019-02" db="EMBL/GenBank/DDBJ databases">
        <title>Genome sequencing of the rare red list fungi Dentipellis fragilis.</title>
        <authorList>
            <person name="Buettner E."/>
            <person name="Kellner H."/>
        </authorList>
    </citation>
    <scope>NUCLEOTIDE SEQUENCE [LARGE SCALE GENOMIC DNA]</scope>
    <source>
        <strain evidence="4 5">DSM 105465</strain>
    </source>
</reference>
<keyword evidence="5" id="KW-1185">Reference proteome</keyword>
<evidence type="ECO:0000313" key="4">
    <source>
        <dbReference type="EMBL" id="TFY67372.1"/>
    </source>
</evidence>
<dbReference type="GO" id="GO:0006167">
    <property type="term" value="P:AMP biosynthetic process"/>
    <property type="evidence" value="ECO:0007669"/>
    <property type="project" value="TreeGrafter"/>
</dbReference>
<feature type="compositionally biased region" description="Polar residues" evidence="2">
    <location>
        <begin position="34"/>
        <end position="45"/>
    </location>
</feature>
<dbReference type="PANTHER" id="PTHR21340">
    <property type="entry name" value="DIADENOSINE 5,5-P1,P4-TETRAPHOSPHATE PYROPHOSPHOHYDROLASE MUTT"/>
    <property type="match status" value="1"/>
</dbReference>
<protein>
    <recommendedName>
        <fullName evidence="3">Nudix hydrolase domain-containing protein</fullName>
    </recommendedName>
</protein>
<dbReference type="InterPro" id="IPR020084">
    <property type="entry name" value="NUDIX_hydrolase_CS"/>
</dbReference>
<dbReference type="CDD" id="cd02883">
    <property type="entry name" value="NUDIX_Hydrolase"/>
    <property type="match status" value="1"/>
</dbReference>
<feature type="domain" description="Nudix hydrolase" evidence="3">
    <location>
        <begin position="58"/>
        <end position="219"/>
    </location>
</feature>
<dbReference type="Pfam" id="PF00293">
    <property type="entry name" value="NUDIX"/>
    <property type="match status" value="1"/>
</dbReference>
<dbReference type="PROSITE" id="PS00893">
    <property type="entry name" value="NUDIX_BOX"/>
    <property type="match status" value="1"/>
</dbReference>
<dbReference type="Gene3D" id="3.90.79.10">
    <property type="entry name" value="Nucleoside Triphosphate Pyrophosphohydrolase"/>
    <property type="match status" value="1"/>
</dbReference>
<dbReference type="PANTHER" id="PTHR21340:SF0">
    <property type="entry name" value="BIS(5'-NUCLEOSYL)-TETRAPHOSPHATASE [ASYMMETRICAL]"/>
    <property type="match status" value="1"/>
</dbReference>
<dbReference type="AlphaFoldDB" id="A0A4Y9YYM8"/>
<gene>
    <name evidence="4" type="ORF">EVG20_g3966</name>
</gene>
<evidence type="ECO:0000256" key="1">
    <source>
        <dbReference type="ARBA" id="ARBA00022801"/>
    </source>
</evidence>
<dbReference type="InterPro" id="IPR051325">
    <property type="entry name" value="Nudix_hydrolase_domain"/>
</dbReference>
<comment type="caution">
    <text evidence="4">The sequence shown here is derived from an EMBL/GenBank/DDBJ whole genome shotgun (WGS) entry which is preliminary data.</text>
</comment>
<dbReference type="InterPro" id="IPR015797">
    <property type="entry name" value="NUDIX_hydrolase-like_dom_sf"/>
</dbReference>
<dbReference type="GO" id="GO:0004081">
    <property type="term" value="F:bis(5'-nucleosyl)-tetraphosphatase (asymmetrical) activity"/>
    <property type="evidence" value="ECO:0007669"/>
    <property type="project" value="TreeGrafter"/>
</dbReference>
<dbReference type="GO" id="GO:0006754">
    <property type="term" value="P:ATP biosynthetic process"/>
    <property type="evidence" value="ECO:0007669"/>
    <property type="project" value="TreeGrafter"/>
</dbReference>
<dbReference type="PROSITE" id="PS51462">
    <property type="entry name" value="NUDIX"/>
    <property type="match status" value="1"/>
</dbReference>
<evidence type="ECO:0000256" key="2">
    <source>
        <dbReference type="SAM" id="MobiDB-lite"/>
    </source>
</evidence>
<evidence type="ECO:0000313" key="5">
    <source>
        <dbReference type="Proteomes" id="UP000298327"/>
    </source>
</evidence>
<name>A0A4Y9YYM8_9AGAM</name>
<dbReference type="OrthoDB" id="276276at2759"/>
<dbReference type="SUPFAM" id="SSF55811">
    <property type="entry name" value="Nudix"/>
    <property type="match status" value="1"/>
</dbReference>
<sequence length="246" mass="27833">MSTPSPSTPVRMWLRTMFSSSRHARERRRSQQQTPPQAQPLSLVSSPAVPDSQWFSSEFMLAASMVIIQPSSGKVVVVNDSNRQAWFLPRGRKDIGESLEQCALREAYEESGYHAEFLPVCTPTNAPCPPDTEYPVLNTEPIYITTMRWNPRRAEDNDWHKGGEYLAFYYVGQIPADAVRDTNTGMPDEQAYVGHLLDLDTAMERLPRLEGEIARMAHGLWRRTVKWQNEVAQVQSQPEVEVSGPG</sequence>
<dbReference type="EMBL" id="SEOQ01000192">
    <property type="protein sequence ID" value="TFY67372.1"/>
    <property type="molecule type" value="Genomic_DNA"/>
</dbReference>
<keyword evidence="1" id="KW-0378">Hydrolase</keyword>
<dbReference type="Proteomes" id="UP000298327">
    <property type="component" value="Unassembled WGS sequence"/>
</dbReference>
<accession>A0A4Y9YYM8</accession>